<dbReference type="PANTHER" id="PTHR10824">
    <property type="entry name" value="ACYL-COENZYME A THIOESTERASE-RELATED"/>
    <property type="match status" value="1"/>
</dbReference>
<organism evidence="4 5">
    <name type="scientific">Gordonia polyisoprenivorans</name>
    <dbReference type="NCBI Taxonomy" id="84595"/>
    <lineage>
        <taxon>Bacteria</taxon>
        <taxon>Bacillati</taxon>
        <taxon>Actinomycetota</taxon>
        <taxon>Actinomycetes</taxon>
        <taxon>Mycobacteriales</taxon>
        <taxon>Gordoniaceae</taxon>
        <taxon>Gordonia</taxon>
    </lineage>
</organism>
<feature type="region of interest" description="Disordered" evidence="1">
    <location>
        <begin position="193"/>
        <end position="216"/>
    </location>
</feature>
<evidence type="ECO:0000313" key="4">
    <source>
        <dbReference type="EMBL" id="NKY04106.1"/>
    </source>
</evidence>
<feature type="transmembrane region" description="Helical" evidence="2">
    <location>
        <begin position="158"/>
        <end position="186"/>
    </location>
</feature>
<dbReference type="GO" id="GO:0047617">
    <property type="term" value="F:fatty acyl-CoA hydrolase activity"/>
    <property type="evidence" value="ECO:0007669"/>
    <property type="project" value="TreeGrafter"/>
</dbReference>
<feature type="transmembrane region" description="Helical" evidence="2">
    <location>
        <begin position="80"/>
        <end position="100"/>
    </location>
</feature>
<feature type="domain" description="BAAT/Acyl-CoA thioester hydrolase C-terminal" evidence="3">
    <location>
        <begin position="395"/>
        <end position="616"/>
    </location>
</feature>
<sequence>MGFLIGFSPWIVYWILVGNMPFRGAVLIALGLSVIAVAVQRIRKQPWHSLEVGAVVVFVTLSVLSFTVSDRFLEQWLQPLGNAGIFLVALTGLLIGRPFVREYAAASVDAATARSDGFRVITTAMTWMWTTVFALMTLISCIPPIIQGQATIRDGGSVASVLCYWVIPFTMMGLAGTASGVFPSWFDKKTAAMSEREGAADPGAPVPQPPAAPPVTDPHLQLQVPHTSRHDEPFAITVSTRATSPVALSVSGADLYGRMWTWRGSVENGQTIADEPIWAMQFDGPADRADLFIPPEQPWQVRVEASVDGRSAALTCLRRATDPAVEVIEIDVDGRRALLAVPASATGPAVVCFGGSEGGVDSQRAAVCALASRGVTALAYAWLDDGPDAAPIADIPLERFAAAVHWLSEHVGGPVAAMGISRGAEGLAATLAREADLAVSAVILLSPSSVTWQAIGPDGEIPGTSSWTHRGQPCAYAPLPSGALMPQLVGNAWRLSRDVAAHRPTVLRLHPAYEEGLARDVPPDAVIAAEAIGCPVLTVSGSDDELWPSESMADALLGRRNNPADRHIRYEGAGHFLRPGLYPSTVSRTGGIALGGRPADQAAACLSLTEELVGFLVGARHTV</sequence>
<accession>A0A846WT36</accession>
<keyword evidence="2" id="KW-1133">Transmembrane helix</keyword>
<dbReference type="InterPro" id="IPR029058">
    <property type="entry name" value="AB_hydrolase_fold"/>
</dbReference>
<keyword evidence="2" id="KW-0472">Membrane</keyword>
<protein>
    <submittedName>
        <fullName evidence="4">Acyl-CoA thioester hydrolase</fullName>
    </submittedName>
</protein>
<feature type="compositionally biased region" description="Pro residues" evidence="1">
    <location>
        <begin position="204"/>
        <end position="216"/>
    </location>
</feature>
<evidence type="ECO:0000313" key="5">
    <source>
        <dbReference type="Proteomes" id="UP000563898"/>
    </source>
</evidence>
<keyword evidence="2" id="KW-0812">Transmembrane</keyword>
<name>A0A846WT36_9ACTN</name>
<dbReference type="GO" id="GO:0006631">
    <property type="term" value="P:fatty acid metabolic process"/>
    <property type="evidence" value="ECO:0007669"/>
    <property type="project" value="TreeGrafter"/>
</dbReference>
<dbReference type="Gene3D" id="3.40.50.1820">
    <property type="entry name" value="alpha/beta hydrolase"/>
    <property type="match status" value="1"/>
</dbReference>
<dbReference type="GO" id="GO:0006637">
    <property type="term" value="P:acyl-CoA metabolic process"/>
    <property type="evidence" value="ECO:0007669"/>
    <property type="project" value="TreeGrafter"/>
</dbReference>
<dbReference type="EMBL" id="JAAXPC010000015">
    <property type="protein sequence ID" value="NKY04106.1"/>
    <property type="molecule type" value="Genomic_DNA"/>
</dbReference>
<evidence type="ECO:0000256" key="2">
    <source>
        <dbReference type="SAM" id="Phobius"/>
    </source>
</evidence>
<dbReference type="InterPro" id="IPR014940">
    <property type="entry name" value="BAAT_C"/>
</dbReference>
<evidence type="ECO:0000259" key="3">
    <source>
        <dbReference type="Pfam" id="PF08840"/>
    </source>
</evidence>
<feature type="transmembrane region" description="Helical" evidence="2">
    <location>
        <begin position="12"/>
        <end position="38"/>
    </location>
</feature>
<feature type="transmembrane region" description="Helical" evidence="2">
    <location>
        <begin position="120"/>
        <end position="146"/>
    </location>
</feature>
<reference evidence="4 5" key="1">
    <citation type="submission" date="2020-04" db="EMBL/GenBank/DDBJ databases">
        <title>MicrobeNet Type strains.</title>
        <authorList>
            <person name="Nicholson A.C."/>
        </authorList>
    </citation>
    <scope>NUCLEOTIDE SEQUENCE [LARGE SCALE GENOMIC DNA]</scope>
    <source>
        <strain evidence="4 5">ATCC BAA-14</strain>
    </source>
</reference>
<dbReference type="AlphaFoldDB" id="A0A846WT36"/>
<feature type="transmembrane region" description="Helical" evidence="2">
    <location>
        <begin position="50"/>
        <end position="68"/>
    </location>
</feature>
<proteinExistence type="predicted"/>
<evidence type="ECO:0000256" key="1">
    <source>
        <dbReference type="SAM" id="MobiDB-lite"/>
    </source>
</evidence>
<dbReference type="SUPFAM" id="SSF53474">
    <property type="entry name" value="alpha/beta-Hydrolases"/>
    <property type="match status" value="1"/>
</dbReference>
<dbReference type="Pfam" id="PF08840">
    <property type="entry name" value="BAAT_C"/>
    <property type="match status" value="1"/>
</dbReference>
<keyword evidence="4" id="KW-0378">Hydrolase</keyword>
<comment type="caution">
    <text evidence="4">The sequence shown here is derived from an EMBL/GenBank/DDBJ whole genome shotgun (WGS) entry which is preliminary data.</text>
</comment>
<dbReference type="RefSeq" id="WP_035727009.1">
    <property type="nucleotide sequence ID" value="NZ_CP085887.1"/>
</dbReference>
<gene>
    <name evidence="4" type="ORF">HGA05_21290</name>
</gene>
<dbReference type="PANTHER" id="PTHR10824:SF4">
    <property type="entry name" value="ACYL-COENZYME A THIOESTERASE 1-LIKE"/>
    <property type="match status" value="1"/>
</dbReference>
<dbReference type="Proteomes" id="UP000563898">
    <property type="component" value="Unassembled WGS sequence"/>
</dbReference>